<dbReference type="Proteomes" id="UP001153636">
    <property type="component" value="Chromosome 13"/>
</dbReference>
<dbReference type="EMBL" id="OV651825">
    <property type="protein sequence ID" value="CAH1103033.1"/>
    <property type="molecule type" value="Genomic_DNA"/>
</dbReference>
<dbReference type="OrthoDB" id="1607513at2759"/>
<gene>
    <name evidence="1" type="ORF">PSYICH_LOCUS3839</name>
</gene>
<keyword evidence="2" id="KW-1185">Reference proteome</keyword>
<organism evidence="1 2">
    <name type="scientific">Psylliodes chrysocephalus</name>
    <dbReference type="NCBI Taxonomy" id="3402493"/>
    <lineage>
        <taxon>Eukaryota</taxon>
        <taxon>Metazoa</taxon>
        <taxon>Ecdysozoa</taxon>
        <taxon>Arthropoda</taxon>
        <taxon>Hexapoda</taxon>
        <taxon>Insecta</taxon>
        <taxon>Pterygota</taxon>
        <taxon>Neoptera</taxon>
        <taxon>Endopterygota</taxon>
        <taxon>Coleoptera</taxon>
        <taxon>Polyphaga</taxon>
        <taxon>Cucujiformia</taxon>
        <taxon>Chrysomeloidea</taxon>
        <taxon>Chrysomelidae</taxon>
        <taxon>Galerucinae</taxon>
        <taxon>Alticini</taxon>
        <taxon>Psylliodes</taxon>
    </lineage>
</organism>
<protein>
    <submittedName>
        <fullName evidence="1">Uncharacterized protein</fullName>
    </submittedName>
</protein>
<evidence type="ECO:0000313" key="2">
    <source>
        <dbReference type="Proteomes" id="UP001153636"/>
    </source>
</evidence>
<evidence type="ECO:0000313" key="1">
    <source>
        <dbReference type="EMBL" id="CAH1103033.1"/>
    </source>
</evidence>
<dbReference type="InterPro" id="IPR012337">
    <property type="entry name" value="RNaseH-like_sf"/>
</dbReference>
<proteinExistence type="predicted"/>
<dbReference type="SUPFAM" id="SSF53098">
    <property type="entry name" value="Ribonuclease H-like"/>
    <property type="match status" value="1"/>
</dbReference>
<name>A0A9P0CMX4_9CUCU</name>
<sequence>MLERFVELEESLRSTIGLLDIAFPSLSAEEWVILKELCLILEPFENATKCVSGEQYISASLVIVLTRGLLNVCDKFLIDNFNILSIDIINCLQNGIRSRLGNIEYSNTLAISTFLDPRFKEFGFKNIDAVEKIKKTVIAALTENINNNNKTNETILETQTPIESDIASSAPPHNNGSANKSKLYSLWASLDESVSNFRPKHTGNSRAIMEVQRYVEDEVLGRNFPGDLSLNMLAEIIDPLINSGARNKLMQKVI</sequence>
<accession>A0A9P0CMX4</accession>
<dbReference type="AlphaFoldDB" id="A0A9P0CMX4"/>
<reference evidence="1" key="1">
    <citation type="submission" date="2022-01" db="EMBL/GenBank/DDBJ databases">
        <authorList>
            <person name="King R."/>
        </authorList>
    </citation>
    <scope>NUCLEOTIDE SEQUENCE</scope>
</reference>